<dbReference type="EMBL" id="BLAY01000112">
    <property type="protein sequence ID" value="GET41162.1"/>
    <property type="molecule type" value="Genomic_DNA"/>
</dbReference>
<feature type="transmembrane region" description="Helical" evidence="1">
    <location>
        <begin position="6"/>
        <end position="26"/>
    </location>
</feature>
<gene>
    <name evidence="2" type="ORF">MiSe_59740</name>
</gene>
<evidence type="ECO:0000313" key="2">
    <source>
        <dbReference type="EMBL" id="GET41162.1"/>
    </source>
</evidence>
<keyword evidence="1" id="KW-0812">Transmembrane</keyword>
<evidence type="ECO:0000256" key="1">
    <source>
        <dbReference type="SAM" id="Phobius"/>
    </source>
</evidence>
<comment type="caution">
    <text evidence="2">The sequence shown here is derived from an EMBL/GenBank/DDBJ whole genome shotgun (WGS) entry which is preliminary data.</text>
</comment>
<keyword evidence="1" id="KW-1133">Transmembrane helix</keyword>
<dbReference type="Proteomes" id="UP001050975">
    <property type="component" value="Unassembled WGS sequence"/>
</dbReference>
<accession>A0AAV3XE08</accession>
<reference evidence="2" key="1">
    <citation type="submission" date="2019-10" db="EMBL/GenBank/DDBJ databases">
        <title>Draft genome sequece of Microseira wollei NIES-4236.</title>
        <authorList>
            <person name="Yamaguchi H."/>
            <person name="Suzuki S."/>
            <person name="Kawachi M."/>
        </authorList>
    </citation>
    <scope>NUCLEOTIDE SEQUENCE</scope>
    <source>
        <strain evidence="2">NIES-4236</strain>
    </source>
</reference>
<sequence>MIAAIFYCFCAWTVTILLVWKFLVSVQKGVSYVKRLHQIPCHACEYFTNDYRLKCTVRPMTACSLEAIACPDFEPKTVYCKACTKSCHQLN</sequence>
<organism evidence="2 3">
    <name type="scientific">Microseira wollei NIES-4236</name>
    <dbReference type="NCBI Taxonomy" id="2530354"/>
    <lineage>
        <taxon>Bacteria</taxon>
        <taxon>Bacillati</taxon>
        <taxon>Cyanobacteriota</taxon>
        <taxon>Cyanophyceae</taxon>
        <taxon>Oscillatoriophycideae</taxon>
        <taxon>Aerosakkonematales</taxon>
        <taxon>Aerosakkonemataceae</taxon>
        <taxon>Microseira</taxon>
    </lineage>
</organism>
<keyword evidence="1" id="KW-0472">Membrane</keyword>
<evidence type="ECO:0008006" key="4">
    <source>
        <dbReference type="Google" id="ProtNLM"/>
    </source>
</evidence>
<keyword evidence="3" id="KW-1185">Reference proteome</keyword>
<protein>
    <recommendedName>
        <fullName evidence="4">Secreted protein</fullName>
    </recommendedName>
</protein>
<proteinExistence type="predicted"/>
<dbReference type="RefSeq" id="WP_226587380.1">
    <property type="nucleotide sequence ID" value="NZ_BLAY01000112.1"/>
</dbReference>
<evidence type="ECO:0000313" key="3">
    <source>
        <dbReference type="Proteomes" id="UP001050975"/>
    </source>
</evidence>
<name>A0AAV3XE08_9CYAN</name>
<dbReference type="AlphaFoldDB" id="A0AAV3XE08"/>